<dbReference type="Proteomes" id="UP001447188">
    <property type="component" value="Unassembled WGS sequence"/>
</dbReference>
<accession>A0ABR3GFG2</accession>
<dbReference type="PANTHER" id="PTHR19959:SF119">
    <property type="entry name" value="FUNGAL LIPASE-LIKE DOMAIN-CONTAINING PROTEIN"/>
    <property type="match status" value="1"/>
</dbReference>
<dbReference type="Pfam" id="PF12770">
    <property type="entry name" value="CHAT"/>
    <property type="match status" value="1"/>
</dbReference>
<dbReference type="EMBL" id="JBBBZM010000099">
    <property type="protein sequence ID" value="KAL0634286.1"/>
    <property type="molecule type" value="Genomic_DNA"/>
</dbReference>
<reference evidence="2 3" key="1">
    <citation type="submission" date="2024-02" db="EMBL/GenBank/DDBJ databases">
        <title>Discinaceae phylogenomics.</title>
        <authorList>
            <person name="Dirks A.C."/>
            <person name="James T.Y."/>
        </authorList>
    </citation>
    <scope>NUCLEOTIDE SEQUENCE [LARGE SCALE GENOMIC DNA]</scope>
    <source>
        <strain evidence="2 3">ACD0624</strain>
    </source>
</reference>
<proteinExistence type="predicted"/>
<evidence type="ECO:0000313" key="2">
    <source>
        <dbReference type="EMBL" id="KAL0634286.1"/>
    </source>
</evidence>
<feature type="domain" description="CHAT" evidence="1">
    <location>
        <begin position="1487"/>
        <end position="1780"/>
    </location>
</feature>
<sequence length="1780" mass="200508">MDDGALDPTVLDMISMKDQLFAVYMDTGDIELLESVITLNNEVLEEIPKDHPHRARHLTGLVMCWDHKYRKTEVLSDLHQVILYAEEALEETPSIHPSRAYYLDNLSNSLNTRYLRTGFMDDLNQAISYGEEALAATPQQEHVDRAIILNCLYTKFHSRFDRTGLLADLHKVIIHAKELMEATLRDRRIAIWANLGRILGGARSDLEQAISSAKQTLTGMPDGHPGRAPILSNLSTNLYLKYQRTEAMDEIQQAISYAKQARTATPLNHPERASRVDNLKTLLDWRHRLDGTMYELGIMADEDALAAMPRGHPKRADRLSDLATKLHWRYEKTKDLDDLRRANSYDEEVLATIPEDERAGRLSGLKNRLDPRYQEAISYAKVVLEAMSQTHPERSPLLGSLGGTLFSRYQRIGDIDDLKQAISCFGEALKFQSSDRTGQLSDLSNLWYTLYMRTEAMDDLKQSTMYAEEALEGIPQDHPHRSLLLNNQALRSHHKYNITKAIDDHQQAIFYAKKALTTTPQESPLRADLLANLANILGSKYDQTHDMDDLKQAIPYAREALAAIPQNHPGRISHLNRLAMQLHWRYERTATIEDLIQAISYYEEALVLVREDGLYRADCLSGLARGLFSRYQRIGDVDDVNRAVSYCGEAIETTPPGDPKRGTFLVMLAKGFDNKYRWAGAIDDLRQSILYGEEALLEIPLGDRVRAPLLFVLSRTLDSIYKEVGAIEDLQQAVSYAKEALEETPQDDPELPERLEQSKDLESRYKGIGTVSELQRAISRDKEALADTPKTHPDRNRLVQSLVSNMELMQQQTRVVENLEQFILYSSERLAAIPQDNPHRFGYSNDLATLFLLKYNQTEAMEDLQRAIFYTGEALAGTQLTQDHCGRSLFLKSQAIHLYHRYERTKDMDDLQQAISYAEEILDTAPPNHPHRVSCLDILANCFRSRYERTGDMSDVNREILLREEVLTATPSGPGPDRFRRLRGLSEGLSIRFERTGAMDDLNRAIWLAEEGIEVPQASHYNLMSRLLSWRFEQIGDSIDLDQAIEYAWRALEGTPEETSEYERAGYLTNLANRLHKKYDRDQDLDGLEYTISICEQALDSVPEEHPDRVGHLQNMAVQYGLLYRKTGSVDALEKAVLYCEQGLARIPQGRPDRGPHLLNLSSFLGQRYNEAGPIDDLQRAILYAEEASEAFPLNHPGRDIALLTVGPNYLERYRKTGSPEDFTKSMFAFKKAWNCSTLRPALRIMAAQEAAKALFFHPGGVEESSSLLEGAVLLLPKVSPRSLERFDMMYMLVNLHGVAAEAASSALEAGRTAYDAMKLLELGRGIMISFAIDYRGDLPDLKETNSKLFNKFDNLRVEIDIPLGELMAAHHKGRELEALRRRREAVDEMEDIIAEIRKLPGHEGFQLPLSPGGLMSMAKDGPIVTFSSSIFRSDAIIITSSKITSIPLPKLVFSEVNDRLGDGAIAKLTSGTFRTYSSRNKKLREFLFWLWDVAVGPVIHELKFTAKPEADAADLPHIWWIGVGLLGVAPFHAAGDYSPGADPLQNTLSYAVSSYTPTIRALSYAREKDLTILNGGRDARLLLITMSTTPGGVDLPDVEEEVMGILEVTEGSVVATRLMQPSAMQVFEQFDSYGVMHFACHGISEDKNPSGSHLVLVQNGEANKLTVERISRRNTRTAQLAYLSACSTAESTPTELSDECLHIASGFQLAGFSHVLAAMWPSESRVCREVSTEFYRLLFNGKGEGHRKVGTAFHEAVKKVQEKYRRSPLKWAPFIHMGA</sequence>
<name>A0ABR3GFG2_9PEZI</name>
<evidence type="ECO:0000313" key="3">
    <source>
        <dbReference type="Proteomes" id="UP001447188"/>
    </source>
</evidence>
<dbReference type="Gene3D" id="1.25.40.10">
    <property type="entry name" value="Tetratricopeptide repeat domain"/>
    <property type="match status" value="6"/>
</dbReference>
<evidence type="ECO:0000259" key="1">
    <source>
        <dbReference type="Pfam" id="PF12770"/>
    </source>
</evidence>
<gene>
    <name evidence="2" type="ORF">Q9L58_006824</name>
</gene>
<dbReference type="PANTHER" id="PTHR19959">
    <property type="entry name" value="KINESIN LIGHT CHAIN"/>
    <property type="match status" value="1"/>
</dbReference>
<dbReference type="SUPFAM" id="SSF48452">
    <property type="entry name" value="TPR-like"/>
    <property type="match status" value="1"/>
</dbReference>
<keyword evidence="3" id="KW-1185">Reference proteome</keyword>
<organism evidence="2 3">
    <name type="scientific">Discina gigas</name>
    <dbReference type="NCBI Taxonomy" id="1032678"/>
    <lineage>
        <taxon>Eukaryota</taxon>
        <taxon>Fungi</taxon>
        <taxon>Dikarya</taxon>
        <taxon>Ascomycota</taxon>
        <taxon>Pezizomycotina</taxon>
        <taxon>Pezizomycetes</taxon>
        <taxon>Pezizales</taxon>
        <taxon>Discinaceae</taxon>
        <taxon>Discina</taxon>
    </lineage>
</organism>
<dbReference type="InterPro" id="IPR024983">
    <property type="entry name" value="CHAT_dom"/>
</dbReference>
<protein>
    <recommendedName>
        <fullName evidence="1">CHAT domain-containing protein</fullName>
    </recommendedName>
</protein>
<dbReference type="InterPro" id="IPR011990">
    <property type="entry name" value="TPR-like_helical_dom_sf"/>
</dbReference>
<comment type="caution">
    <text evidence="2">The sequence shown here is derived from an EMBL/GenBank/DDBJ whole genome shotgun (WGS) entry which is preliminary data.</text>
</comment>